<reference evidence="2 3" key="1">
    <citation type="submission" date="2021-08" db="EMBL/GenBank/DDBJ databases">
        <title>Culture and genomic analysis of Symbiopectobacterium purcellii sp. nov. gen. nov., isolated from the leafhopper Empoasca decipiens.</title>
        <authorList>
            <person name="Nadal-Jimenez P."/>
            <person name="Siozios S."/>
            <person name="Halliday N."/>
            <person name="Camara M."/>
            <person name="Hurst G.D.D."/>
        </authorList>
    </citation>
    <scope>NUCLEOTIDE SEQUENCE [LARGE SCALE GENOMIC DNA]</scope>
    <source>
        <strain evidence="2 3">SyEd1</strain>
    </source>
</reference>
<feature type="region of interest" description="Disordered" evidence="1">
    <location>
        <begin position="92"/>
        <end position="124"/>
    </location>
</feature>
<gene>
    <name evidence="2" type="ORF">K6K13_12935</name>
</gene>
<dbReference type="RefSeq" id="WP_222157399.1">
    <property type="nucleotide sequence ID" value="NZ_CP081864.1"/>
</dbReference>
<dbReference type="Proteomes" id="UP000825886">
    <property type="component" value="Chromosome"/>
</dbReference>
<evidence type="ECO:0000313" key="3">
    <source>
        <dbReference type="Proteomes" id="UP000825886"/>
    </source>
</evidence>
<dbReference type="EMBL" id="CP081864">
    <property type="protein sequence ID" value="QZN94274.1"/>
    <property type="molecule type" value="Genomic_DNA"/>
</dbReference>
<name>A0ABX9AHX0_9ENTR</name>
<keyword evidence="3" id="KW-1185">Reference proteome</keyword>
<evidence type="ECO:0000256" key="1">
    <source>
        <dbReference type="SAM" id="MobiDB-lite"/>
    </source>
</evidence>
<protein>
    <submittedName>
        <fullName evidence="2">Uncharacterized protein</fullName>
    </submittedName>
</protein>
<accession>A0ABX9AHX0</accession>
<evidence type="ECO:0000313" key="2">
    <source>
        <dbReference type="EMBL" id="QZN94274.1"/>
    </source>
</evidence>
<sequence>MSITETLATHTALTSSASRLIASQGNAFDIELKKAVAKEHPTQQENAVSAQPTQVSQQSAAAQELQEWLDMSAQERLFFSILASMGISKEEFEAMSPEDKSRVTHRVQESIKERAKEGLQTEIA</sequence>
<proteinExistence type="predicted"/>
<organism evidence="2 3">
    <name type="scientific">Symbiopectobacterium purcellii</name>
    <dbReference type="NCBI Taxonomy" id="2871826"/>
    <lineage>
        <taxon>Bacteria</taxon>
        <taxon>Pseudomonadati</taxon>
        <taxon>Pseudomonadota</taxon>
        <taxon>Gammaproteobacteria</taxon>
        <taxon>Enterobacterales</taxon>
        <taxon>Enterobacteriaceae</taxon>
    </lineage>
</organism>